<name>A0A1V9FQP9_9BACT</name>
<dbReference type="InterPro" id="IPR013783">
    <property type="entry name" value="Ig-like_fold"/>
</dbReference>
<reference evidence="2 3" key="1">
    <citation type="submission" date="2016-03" db="EMBL/GenBank/DDBJ databases">
        <title>Niastella vici sp. nov., isolated from farmland soil.</title>
        <authorList>
            <person name="Chen L."/>
            <person name="Wang D."/>
            <person name="Yang S."/>
            <person name="Wang G."/>
        </authorList>
    </citation>
    <scope>NUCLEOTIDE SEQUENCE [LARGE SCALE GENOMIC DNA]</scope>
    <source>
        <strain evidence="2 3">DJ57</strain>
    </source>
</reference>
<feature type="domain" description="Ig-like" evidence="1">
    <location>
        <begin position="551"/>
        <end position="628"/>
    </location>
</feature>
<dbReference type="SUPFAM" id="SSF63829">
    <property type="entry name" value="Calcium-dependent phosphotriesterase"/>
    <property type="match status" value="1"/>
</dbReference>
<dbReference type="Proteomes" id="UP000192796">
    <property type="component" value="Unassembled WGS sequence"/>
</dbReference>
<dbReference type="EMBL" id="LVYD01000060">
    <property type="protein sequence ID" value="OQP60611.1"/>
    <property type="molecule type" value="Genomic_DNA"/>
</dbReference>
<dbReference type="STRING" id="1703345.A3860_32880"/>
<sequence>MKPALPVFLAILFFFPIRELRAQMITTIAGTPKVFGFSGAGGPATSTVIRDPFNVAVDNGGNVFFTDPDNNRIWKINTAGIATVYAGTGTFGNTGDGGPATLAQIQGGYWLTVDNAGNLYFNANDGTVRKIDASGIISTIITFTQANGMASTGDGGPLTAATFKQITRFVPDNAGNFYISDYSAGVVRKVNSAGIITTIAGTGVPGFSGDGGPATSAQLNHPYGVAFDNAGNIYIPDAGNNRIRKIDAAGIITTVAGNGTVGFSGDGGPAINAQFFGAWQVVFDASDNMYIDDAANNCVRKIDNTGTISTYAGIGGQGGYSGDGGPANAAKMTAITGIAIDNGGNLYLADQSNFIIRKVHNCLFAKIITQPAGNAVCVGANTNFTLAATDATGYQWQVNSGSGWSDLSDGGVYGGATTNNLTVTSALAGMNTLQYQCSISNTCGLITTVPVVLVVNTPSPPTVSITMPAGDVCIGSAVNFTASTTNEGSAPAYQWQVNGANVGTNSSTYANSGLNNGDVVSCMLTSNSTCATTPTAASNSLTITVNPIVTPTVSVMGPAGAICAGSPASFTASATHGGSTPTFQWQLNGVNTGTNSSTYTNQGLNNGDVVTCLLTSNAVCTTTSSAVSNAVKITVNPLVTPVIIVSGPVGPLCAGSPANFKAVATNGGLAPAYQWLVNGTNTGTNSATYTNSGLNNGDIVSCMVTSNADCVTKPTAASNLVAITVSPLVTPVVSIATAAPFVCIGSTASFTASPTNGGAAPAFQWLVNGVPAGTTGNTYVTGSLNDGDAISCVMTSGAACTTTPTTVSNTIVEQVKAVPNASVHIAASTTAICSGTQVSFTATPVNEGTSPGYQWQVNGINAGPNKAVFTSNNLADGDVVSCILTSSLSCSVPTASQNQVVMTVNANPTVALMPDTIIGMGQSVVLKTGVTGPVTSYQWTPAAGLDNPYTAAPVATPVNNTTYQVIVSTDANCTASGKVTISVFKTLKMPDAFTPNGDGKNDVFRIPPSRPVKLNAFAVYDRWGMRVFYTSNNAAGWDGRFGGQPQPLGTYVWIIEYEDLLTGKPTQAQGTVILIR</sequence>
<keyword evidence="3" id="KW-1185">Reference proteome</keyword>
<dbReference type="Pfam" id="PF25021">
    <property type="entry name" value="TEN_NHL"/>
    <property type="match status" value="1"/>
</dbReference>
<dbReference type="Pfam" id="PF13585">
    <property type="entry name" value="CHU_C"/>
    <property type="match status" value="1"/>
</dbReference>
<dbReference type="Gene3D" id="2.60.40.10">
    <property type="entry name" value="Immunoglobulins"/>
    <property type="match status" value="3"/>
</dbReference>
<dbReference type="NCBIfam" id="TIGR04131">
    <property type="entry name" value="Bac_Flav_CTERM"/>
    <property type="match status" value="1"/>
</dbReference>
<dbReference type="InterPro" id="IPR007110">
    <property type="entry name" value="Ig-like_dom"/>
</dbReference>
<dbReference type="OrthoDB" id="641420at2"/>
<accession>A0A1V9FQP9</accession>
<evidence type="ECO:0000313" key="2">
    <source>
        <dbReference type="EMBL" id="OQP60611.1"/>
    </source>
</evidence>
<evidence type="ECO:0000259" key="1">
    <source>
        <dbReference type="PROSITE" id="PS50835"/>
    </source>
</evidence>
<gene>
    <name evidence="2" type="ORF">A3860_32880</name>
</gene>
<dbReference type="InterPro" id="IPR011042">
    <property type="entry name" value="6-blade_b-propeller_TolB-like"/>
</dbReference>
<dbReference type="InterPro" id="IPR056822">
    <property type="entry name" value="TEN_NHL"/>
</dbReference>
<dbReference type="PANTHER" id="PTHR13833">
    <property type="match status" value="1"/>
</dbReference>
<proteinExistence type="predicted"/>
<evidence type="ECO:0000313" key="3">
    <source>
        <dbReference type="Proteomes" id="UP000192796"/>
    </source>
</evidence>
<dbReference type="PANTHER" id="PTHR13833:SF71">
    <property type="entry name" value="NHL DOMAIN-CONTAINING PROTEIN"/>
    <property type="match status" value="1"/>
</dbReference>
<comment type="caution">
    <text evidence="2">The sequence shown here is derived from an EMBL/GenBank/DDBJ whole genome shotgun (WGS) entry which is preliminary data.</text>
</comment>
<dbReference type="AlphaFoldDB" id="A0A1V9FQP9"/>
<dbReference type="PROSITE" id="PS50835">
    <property type="entry name" value="IG_LIKE"/>
    <property type="match status" value="1"/>
</dbReference>
<dbReference type="InterPro" id="IPR026341">
    <property type="entry name" value="T9SS_type_B"/>
</dbReference>
<dbReference type="RefSeq" id="WP_081152783.1">
    <property type="nucleotide sequence ID" value="NZ_LVYD01000060.1"/>
</dbReference>
<protein>
    <recommendedName>
        <fullName evidence="1">Ig-like domain-containing protein</fullName>
    </recommendedName>
</protein>
<dbReference type="Gene3D" id="2.120.10.30">
    <property type="entry name" value="TolB, C-terminal domain"/>
    <property type="match status" value="3"/>
</dbReference>
<organism evidence="2 3">
    <name type="scientific">Niastella vici</name>
    <dbReference type="NCBI Taxonomy" id="1703345"/>
    <lineage>
        <taxon>Bacteria</taxon>
        <taxon>Pseudomonadati</taxon>
        <taxon>Bacteroidota</taxon>
        <taxon>Chitinophagia</taxon>
        <taxon>Chitinophagales</taxon>
        <taxon>Chitinophagaceae</taxon>
        <taxon>Niastella</taxon>
    </lineage>
</organism>